<feature type="region of interest" description="Disordered" evidence="6">
    <location>
        <begin position="1"/>
        <end position="54"/>
    </location>
</feature>
<dbReference type="Gene3D" id="2.60.40.1180">
    <property type="entry name" value="Golgi alpha-mannosidase II"/>
    <property type="match status" value="1"/>
</dbReference>
<dbReference type="Gene3D" id="3.90.400.10">
    <property type="entry name" value="Oligo-1,6-glucosidase, Domain 2"/>
    <property type="match status" value="1"/>
</dbReference>
<dbReference type="Pfam" id="PF16028">
    <property type="entry name" value="SLC3A2_N"/>
    <property type="match status" value="1"/>
</dbReference>
<dbReference type="InterPro" id="IPR045857">
    <property type="entry name" value="O16G_dom_2"/>
</dbReference>
<feature type="compositionally biased region" description="Basic and acidic residues" evidence="6">
    <location>
        <begin position="1"/>
        <end position="14"/>
    </location>
</feature>
<proteinExistence type="inferred from homology"/>
<dbReference type="SUPFAM" id="SSF51445">
    <property type="entry name" value="(Trans)glycosidases"/>
    <property type="match status" value="1"/>
</dbReference>
<evidence type="ECO:0000256" key="1">
    <source>
        <dbReference type="ARBA" id="ARBA00001657"/>
    </source>
</evidence>
<dbReference type="PANTHER" id="PTHR46673:SF1">
    <property type="entry name" value="4F2 CELL-SURFACE ANTIGEN HEAVY CHAIN"/>
    <property type="match status" value="1"/>
</dbReference>
<dbReference type="InterPro" id="IPR017853">
    <property type="entry name" value="GH"/>
</dbReference>
<evidence type="ECO:0000256" key="2">
    <source>
        <dbReference type="ARBA" id="ARBA00008061"/>
    </source>
</evidence>
<evidence type="ECO:0000313" key="9">
    <source>
        <dbReference type="EMBL" id="KDR03831.1"/>
    </source>
</evidence>
<organism evidence="9 10">
    <name type="scientific">Zootermopsis nevadensis</name>
    <name type="common">Dampwood termite</name>
    <dbReference type="NCBI Taxonomy" id="136037"/>
    <lineage>
        <taxon>Eukaryota</taxon>
        <taxon>Metazoa</taxon>
        <taxon>Ecdysozoa</taxon>
        <taxon>Arthropoda</taxon>
        <taxon>Hexapoda</taxon>
        <taxon>Insecta</taxon>
        <taxon>Pterygota</taxon>
        <taxon>Neoptera</taxon>
        <taxon>Polyneoptera</taxon>
        <taxon>Dictyoptera</taxon>
        <taxon>Blattodea</taxon>
        <taxon>Blattoidea</taxon>
        <taxon>Termitoidae</taxon>
        <taxon>Termopsidae</taxon>
        <taxon>Zootermopsis</taxon>
    </lineage>
</organism>
<dbReference type="GO" id="GO:0016324">
    <property type="term" value="C:apical plasma membrane"/>
    <property type="evidence" value="ECO:0007669"/>
    <property type="project" value="TreeGrafter"/>
</dbReference>
<accession>A0A067QQ28</accession>
<dbReference type="InParanoid" id="A0A067QQ28"/>
<dbReference type="GO" id="GO:1904273">
    <property type="term" value="P:L-alanine import across plasma membrane"/>
    <property type="evidence" value="ECO:0007669"/>
    <property type="project" value="TreeGrafter"/>
</dbReference>
<dbReference type="InterPro" id="IPR031984">
    <property type="entry name" value="SLC3A2_N"/>
</dbReference>
<reference evidence="9 10" key="1">
    <citation type="journal article" date="2014" name="Nat. Commun.">
        <title>Molecular traces of alternative social organization in a termite genome.</title>
        <authorList>
            <person name="Terrapon N."/>
            <person name="Li C."/>
            <person name="Robertson H.M."/>
            <person name="Ji L."/>
            <person name="Meng X."/>
            <person name="Booth W."/>
            <person name="Chen Z."/>
            <person name="Childers C.P."/>
            <person name="Glastad K.M."/>
            <person name="Gokhale K."/>
            <person name="Gowin J."/>
            <person name="Gronenberg W."/>
            <person name="Hermansen R.A."/>
            <person name="Hu H."/>
            <person name="Hunt B.G."/>
            <person name="Huylmans A.K."/>
            <person name="Khalil S.M."/>
            <person name="Mitchell R.D."/>
            <person name="Munoz-Torres M.C."/>
            <person name="Mustard J.A."/>
            <person name="Pan H."/>
            <person name="Reese J.T."/>
            <person name="Scharf M.E."/>
            <person name="Sun F."/>
            <person name="Vogel H."/>
            <person name="Xiao J."/>
            <person name="Yang W."/>
            <person name="Yang Z."/>
            <person name="Yang Z."/>
            <person name="Zhou J."/>
            <person name="Zhu J."/>
            <person name="Brent C.S."/>
            <person name="Elsik C.G."/>
            <person name="Goodisman M.A."/>
            <person name="Liberles D.A."/>
            <person name="Roe R.M."/>
            <person name="Vargo E.L."/>
            <person name="Vilcinskas A."/>
            <person name="Wang J."/>
            <person name="Bornberg-Bauer E."/>
            <person name="Korb J."/>
            <person name="Zhang G."/>
            <person name="Liebig J."/>
        </authorList>
    </citation>
    <scope>NUCLEOTIDE SEQUENCE [LARGE SCALE GENOMIC DNA]</scope>
    <source>
        <tissue evidence="9">Whole organism</tissue>
    </source>
</reference>
<dbReference type="eggNOG" id="KOG0471">
    <property type="taxonomic scope" value="Eukaryota"/>
</dbReference>
<name>A0A067QQ28_ZOONE</name>
<dbReference type="GO" id="GO:1903801">
    <property type="term" value="P:L-leucine import across plasma membrane"/>
    <property type="evidence" value="ECO:0007669"/>
    <property type="project" value="TreeGrafter"/>
</dbReference>
<evidence type="ECO:0000259" key="8">
    <source>
        <dbReference type="SMART" id="SM00642"/>
    </source>
</evidence>
<keyword evidence="7" id="KW-0812">Transmembrane</keyword>
<feature type="domain" description="Glycosyl hydrolase family 13 catalytic" evidence="8">
    <location>
        <begin position="154"/>
        <end position="542"/>
    </location>
</feature>
<evidence type="ECO:0000313" key="10">
    <source>
        <dbReference type="Proteomes" id="UP000027135"/>
    </source>
</evidence>
<dbReference type="PANTHER" id="PTHR46673">
    <property type="entry name" value="4F2 CELL-SURFACE ANTIGEN HEAVY CHAIN"/>
    <property type="match status" value="1"/>
</dbReference>
<dbReference type="STRING" id="136037.A0A067QQ28"/>
<dbReference type="EC" id="3.2.1.20" evidence="3"/>
<evidence type="ECO:0000256" key="7">
    <source>
        <dbReference type="SAM" id="Phobius"/>
    </source>
</evidence>
<sequence>MEMKGGKENPKEFTDGNIHLTQKESGDHLPDKSRGSKENGEPDDGADEKLVTGDGVVKTSKDASEVKFISIDSQNGDAKIDIENMKIAFAGMGKEELMKFAHDPFWVRLRWFLFIFFWLLWAAMLAGAIAIIVMAPKCAAPAPLKWWEQSPLYQVFLPAFKDGGEILGGTGDLKGFQSKLDYIKNLGVKGVALSSVLKVSADGSDEAVEDFQDVDPRYGTVAEFKALITSLKSKGLHMVLSLVPNHSSKKHPWFVKSERNDSQYKDYYVWSSGPPKYDSEGKPEPPNNWKSVVGGSAWEWSDMRKAFYLHQFSVDEPDLNFTNSFVIEEFKEIFKFWMDLGVSGLQLEKVEYLLEDSSRQDEVPRAPPGTTHDEYDFYNHARTVNQPGILGILAEWKEVIQNYTDGTRMLSVVGNLLVDSLVDQNSNISIAPVDLLHADREFSQLRNSFNASDLNKIIQKYLDKLPNDTRPTWELSTSLSSRVASRLSSDYVDALNMIAMLLPGTPITLYGEEIGMEDASGSVKHPARCVMSWSNATNAGFSEVPVPVYHTSKNYETVNVEAETAAAGSSLSVYRELVEARNTPSIMYGTREFAVIGNDTVFSFTRIKSGNPGYLVAFNTADKEVTVSFNKLKHVPEELNVLIKSSNFNSTGIKAKSKLNRDSVCLSARGALVATFVPKVE</sequence>
<dbReference type="GO" id="GO:0015823">
    <property type="term" value="P:phenylalanine transport"/>
    <property type="evidence" value="ECO:0007669"/>
    <property type="project" value="TreeGrafter"/>
</dbReference>
<dbReference type="Proteomes" id="UP000027135">
    <property type="component" value="Unassembled WGS sequence"/>
</dbReference>
<dbReference type="Gene3D" id="3.20.20.80">
    <property type="entry name" value="Glycosidases"/>
    <property type="match status" value="1"/>
</dbReference>
<keyword evidence="4" id="KW-0325">Glycoprotein</keyword>
<dbReference type="AlphaFoldDB" id="A0A067QQ28"/>
<comment type="similarity">
    <text evidence="2">Belongs to the glycosyl hydrolase 13 family.</text>
</comment>
<evidence type="ECO:0000256" key="6">
    <source>
        <dbReference type="SAM" id="MobiDB-lite"/>
    </source>
</evidence>
<evidence type="ECO:0000256" key="4">
    <source>
        <dbReference type="ARBA" id="ARBA00023180"/>
    </source>
</evidence>
<dbReference type="Pfam" id="PF00128">
    <property type="entry name" value="Alpha-amylase"/>
    <property type="match status" value="1"/>
</dbReference>
<keyword evidence="5" id="KW-0326">Glycosidase</keyword>
<feature type="compositionally biased region" description="Basic and acidic residues" evidence="6">
    <location>
        <begin position="21"/>
        <end position="40"/>
    </location>
</feature>
<dbReference type="InterPro" id="IPR042280">
    <property type="entry name" value="SLC3A2"/>
</dbReference>
<feature type="transmembrane region" description="Helical" evidence="7">
    <location>
        <begin position="111"/>
        <end position="135"/>
    </location>
</feature>
<dbReference type="GO" id="GO:0004558">
    <property type="term" value="F:alpha-1,4-glucosidase activity"/>
    <property type="evidence" value="ECO:0007669"/>
    <property type="project" value="UniProtKB-EC"/>
</dbReference>
<dbReference type="SMART" id="SM00642">
    <property type="entry name" value="Aamy"/>
    <property type="match status" value="1"/>
</dbReference>
<dbReference type="GO" id="GO:0015180">
    <property type="term" value="F:L-alanine transmembrane transporter activity"/>
    <property type="evidence" value="ECO:0007669"/>
    <property type="project" value="TreeGrafter"/>
</dbReference>
<gene>
    <name evidence="9" type="ORF">L798_04474</name>
</gene>
<evidence type="ECO:0000256" key="3">
    <source>
        <dbReference type="ARBA" id="ARBA00012741"/>
    </source>
</evidence>
<dbReference type="InterPro" id="IPR006047">
    <property type="entry name" value="GH13_cat_dom"/>
</dbReference>
<dbReference type="EMBL" id="KK853628">
    <property type="protein sequence ID" value="KDR03831.1"/>
    <property type="molecule type" value="Genomic_DNA"/>
</dbReference>
<evidence type="ECO:0000256" key="5">
    <source>
        <dbReference type="ARBA" id="ARBA00023295"/>
    </source>
</evidence>
<dbReference type="GO" id="GO:0005975">
    <property type="term" value="P:carbohydrate metabolic process"/>
    <property type="evidence" value="ECO:0007669"/>
    <property type="project" value="InterPro"/>
</dbReference>
<dbReference type="OMA" id="THETEHR"/>
<dbReference type="FunFam" id="3.90.400.10:FF:000001">
    <property type="entry name" value="Maltase A3, isoform A"/>
    <property type="match status" value="1"/>
</dbReference>
<dbReference type="GO" id="GO:0016323">
    <property type="term" value="C:basolateral plasma membrane"/>
    <property type="evidence" value="ECO:0007669"/>
    <property type="project" value="TreeGrafter"/>
</dbReference>
<comment type="catalytic activity">
    <reaction evidence="1">
        <text>Hydrolysis of terminal, non-reducing (1-&gt;4)-linked alpha-D-glucose residues with release of alpha-D-glucose.</text>
        <dbReference type="EC" id="3.2.1.20"/>
    </reaction>
</comment>
<keyword evidence="7" id="KW-1133">Transmembrane helix</keyword>
<keyword evidence="10" id="KW-1185">Reference proteome</keyword>
<keyword evidence="7" id="KW-0472">Membrane</keyword>
<dbReference type="GO" id="GO:0015190">
    <property type="term" value="F:L-leucine transmembrane transporter activity"/>
    <property type="evidence" value="ECO:0007669"/>
    <property type="project" value="TreeGrafter"/>
</dbReference>
<dbReference type="GO" id="GO:0015173">
    <property type="term" value="F:aromatic amino acid transmembrane transporter activity"/>
    <property type="evidence" value="ECO:0007669"/>
    <property type="project" value="TreeGrafter"/>
</dbReference>
<keyword evidence="5" id="KW-0378">Hydrolase</keyword>
<dbReference type="InterPro" id="IPR013780">
    <property type="entry name" value="Glyco_hydro_b"/>
</dbReference>
<protein>
    <recommendedName>
        <fullName evidence="3">alpha-glucosidase</fullName>
        <ecNumber evidence="3">3.2.1.20</ecNumber>
    </recommendedName>
</protein>